<sequence>MGHGHGRPSKKIKFSSKEDYRSSAADDDQYYPEEGDDDFQDGEREGKKMDFTKLELKPDHANRPLWACADGRIFLETFSPLYKQAYDFLIAIAEPVCRPESMHEYNLTPHSLYAAVSVGLETETIIAVLNKLSKTKLPKEMIDFIHASTANYGKVKLVLKKNRYFVESPFPEVLKRLLSDEAIAKARISSEKLKPEEGDLLKEEKRKEKKHKKEKKDKEKREGKEKRDKDKSDGKHREKKEKKDKHRDKKEKHKDKKKDKDKDKEKSSISEEARVAALPEPSTGGKLHERDEHKDRHISSDKGRDEHQLRDRDRNISSEKSKRPDQFHIQLGLSAVETEDSKFVQELERRIRDAEKGAQSQLAERFPVECKRDEETGRMNGQAFRGELKIGANAIPPSLSTMTKSKFDGVPRPFEENVEKTREEKQKPKERRDDKPREKNKDKDREKKSHGKQKDKEKEKKKEEKAKDKSEHKKSQEDKSRDINKNDFVGLNNNKLPLISKENIAGTVNVGIVRKRKDVETNGFLHESELRPAKLLRPSSSQQPTQNGKKFDTHPKADLFSSSKQEVATDIKVENKKHKVNGGIEGQPLCSVEAKASSIIPGADQIAEASKRPPHPDSKYLSQILSVPKVDDWSGFDDQEWLLGSERTPAKKAETCPDEVNKEHWVWSEALQIEAADVCALPYVIPY</sequence>
<feature type="compositionally biased region" description="Acidic residues" evidence="1">
    <location>
        <begin position="25"/>
        <end position="40"/>
    </location>
</feature>
<feature type="domain" description="Helicase XPB/Ssl2 N-terminal" evidence="2">
    <location>
        <begin position="65"/>
        <end position="189"/>
    </location>
</feature>
<feature type="compositionally biased region" description="Basic and acidic residues" evidence="1">
    <location>
        <begin position="216"/>
        <end position="236"/>
    </location>
</feature>
<evidence type="ECO:0000256" key="1">
    <source>
        <dbReference type="SAM" id="MobiDB-lite"/>
    </source>
</evidence>
<dbReference type="Gramene" id="OIT23461">
    <property type="protein sequence ID" value="OIT23461"/>
    <property type="gene ID" value="A4A49_29819"/>
</dbReference>
<reference evidence="3" key="1">
    <citation type="submission" date="2016-11" db="EMBL/GenBank/DDBJ databases">
        <title>The genome of Nicotiana attenuata.</title>
        <authorList>
            <person name="Xu S."/>
            <person name="Brockmoeller T."/>
            <person name="Gaquerel E."/>
            <person name="Navarro A."/>
            <person name="Kuhl H."/>
            <person name="Gase K."/>
            <person name="Ling Z."/>
            <person name="Zhou W."/>
            <person name="Kreitzer C."/>
            <person name="Stanke M."/>
            <person name="Tang H."/>
            <person name="Lyons E."/>
            <person name="Pandey P."/>
            <person name="Pandey S.P."/>
            <person name="Timmermann B."/>
            <person name="Baldwin I.T."/>
        </authorList>
    </citation>
    <scope>NUCLEOTIDE SEQUENCE [LARGE SCALE GENOMIC DNA]</scope>
    <source>
        <strain evidence="3">UT</strain>
    </source>
</reference>
<feature type="region of interest" description="Disordered" evidence="1">
    <location>
        <begin position="355"/>
        <end position="496"/>
    </location>
</feature>
<keyword evidence="4" id="KW-1185">Reference proteome</keyword>
<feature type="region of interest" description="Disordered" evidence="1">
    <location>
        <begin position="535"/>
        <end position="556"/>
    </location>
</feature>
<keyword evidence="3" id="KW-0067">ATP-binding</keyword>
<keyword evidence="3" id="KW-0347">Helicase</keyword>
<organism evidence="3 4">
    <name type="scientific">Nicotiana attenuata</name>
    <name type="common">Coyote tobacco</name>
    <dbReference type="NCBI Taxonomy" id="49451"/>
    <lineage>
        <taxon>Eukaryota</taxon>
        <taxon>Viridiplantae</taxon>
        <taxon>Streptophyta</taxon>
        <taxon>Embryophyta</taxon>
        <taxon>Tracheophyta</taxon>
        <taxon>Spermatophyta</taxon>
        <taxon>Magnoliopsida</taxon>
        <taxon>eudicotyledons</taxon>
        <taxon>Gunneridae</taxon>
        <taxon>Pentapetalae</taxon>
        <taxon>asterids</taxon>
        <taxon>lamiids</taxon>
        <taxon>Solanales</taxon>
        <taxon>Solanaceae</taxon>
        <taxon>Nicotianoideae</taxon>
        <taxon>Nicotianeae</taxon>
        <taxon>Nicotiana</taxon>
    </lineage>
</organism>
<dbReference type="OMA" id="HVDTSNF"/>
<keyword evidence="3" id="KW-0378">Hydrolase</keyword>
<proteinExistence type="predicted"/>
<dbReference type="STRING" id="49451.A0A1J6K0A5"/>
<protein>
    <submittedName>
        <fullName evidence="3">Dna repair helicase xpb1</fullName>
    </submittedName>
</protein>
<feature type="region of interest" description="Disordered" evidence="1">
    <location>
        <begin position="199"/>
        <end position="327"/>
    </location>
</feature>
<dbReference type="EMBL" id="MJEQ01003294">
    <property type="protein sequence ID" value="OIT23461.1"/>
    <property type="molecule type" value="Genomic_DNA"/>
</dbReference>
<feature type="compositionally biased region" description="Basic and acidic residues" evidence="1">
    <location>
        <begin position="286"/>
        <end position="326"/>
    </location>
</feature>
<feature type="compositionally biased region" description="Basic and acidic residues" evidence="1">
    <location>
        <begin position="258"/>
        <end position="274"/>
    </location>
</feature>
<evidence type="ECO:0000259" key="2">
    <source>
        <dbReference type="Pfam" id="PF13625"/>
    </source>
</evidence>
<dbReference type="InterPro" id="IPR032830">
    <property type="entry name" value="XPB/Ssl2_N"/>
</dbReference>
<keyword evidence="3" id="KW-0547">Nucleotide-binding</keyword>
<name>A0A1J6K0A5_NICAT</name>
<dbReference type="Proteomes" id="UP000187609">
    <property type="component" value="Unassembled WGS sequence"/>
</dbReference>
<feature type="compositionally biased region" description="Basic and acidic residues" evidence="1">
    <location>
        <begin position="405"/>
        <end position="485"/>
    </location>
</feature>
<evidence type="ECO:0000313" key="3">
    <source>
        <dbReference type="EMBL" id="OIT23461.1"/>
    </source>
</evidence>
<gene>
    <name evidence="3" type="primary">XPB1_0</name>
    <name evidence="3" type="ORF">A4A49_29819</name>
</gene>
<dbReference type="Pfam" id="PF13625">
    <property type="entry name" value="Helicase_C_3"/>
    <property type="match status" value="1"/>
</dbReference>
<feature type="compositionally biased region" description="Polar residues" evidence="1">
    <location>
        <begin position="538"/>
        <end position="548"/>
    </location>
</feature>
<comment type="caution">
    <text evidence="3">The sequence shown here is derived from an EMBL/GenBank/DDBJ whole genome shotgun (WGS) entry which is preliminary data.</text>
</comment>
<feature type="compositionally biased region" description="Basic residues" evidence="1">
    <location>
        <begin position="1"/>
        <end position="14"/>
    </location>
</feature>
<feature type="region of interest" description="Disordered" evidence="1">
    <location>
        <begin position="1"/>
        <end position="44"/>
    </location>
</feature>
<evidence type="ECO:0000313" key="4">
    <source>
        <dbReference type="Proteomes" id="UP000187609"/>
    </source>
</evidence>
<feature type="compositionally biased region" description="Basic and acidic residues" evidence="1">
    <location>
        <begin position="366"/>
        <end position="377"/>
    </location>
</feature>
<feature type="compositionally biased region" description="Basic residues" evidence="1">
    <location>
        <begin position="237"/>
        <end position="257"/>
    </location>
</feature>
<accession>A0A1J6K0A5</accession>
<dbReference type="PANTHER" id="PTHR34660:SF3">
    <property type="entry name" value="RRM DOMAIN-CONTAINING PROTEIN"/>
    <property type="match status" value="1"/>
</dbReference>
<dbReference type="PANTHER" id="PTHR34660">
    <property type="entry name" value="MYB-LIKE PROTEIN X"/>
    <property type="match status" value="1"/>
</dbReference>
<dbReference type="GO" id="GO:0004386">
    <property type="term" value="F:helicase activity"/>
    <property type="evidence" value="ECO:0007669"/>
    <property type="project" value="UniProtKB-KW"/>
</dbReference>
<dbReference type="SMR" id="A0A1J6K0A5"/>
<dbReference type="AlphaFoldDB" id="A0A1J6K0A5"/>